<reference evidence="8 9" key="1">
    <citation type="submission" date="2018-01" db="EMBL/GenBank/DDBJ databases">
        <title>Genomic Sequence of Chromobacterium MWU13-2610 from wild cranberry bogs within the Cape Cod National Seashore.</title>
        <authorList>
            <person name="O'Hara-Hanley K."/>
            <person name="Soby S."/>
            <person name="Harrison A."/>
        </authorList>
    </citation>
    <scope>NUCLEOTIDE SEQUENCE [LARGE SCALE GENOMIC DNA]</scope>
    <source>
        <strain evidence="8 9">MWU13-2610</strain>
    </source>
</reference>
<gene>
    <name evidence="8" type="ORF">C2134_20955</name>
</gene>
<dbReference type="PANTHER" id="PTHR12918:SF1">
    <property type="entry name" value="CYSTEINE DIOXYGENASE TYPE 1"/>
    <property type="match status" value="1"/>
</dbReference>
<evidence type="ECO:0000313" key="8">
    <source>
        <dbReference type="EMBL" id="POA96731.1"/>
    </source>
</evidence>
<dbReference type="Gene3D" id="2.60.120.10">
    <property type="entry name" value="Jelly Rolls"/>
    <property type="match status" value="1"/>
</dbReference>
<dbReference type="CDD" id="cd10548">
    <property type="entry name" value="cupin_CDO"/>
    <property type="match status" value="1"/>
</dbReference>
<protein>
    <recommendedName>
        <fullName evidence="10">Cysteine dioxygenase</fullName>
    </recommendedName>
</protein>
<dbReference type="GO" id="GO:0016702">
    <property type="term" value="F:oxidoreductase activity, acting on single donors with incorporation of molecular oxygen, incorporation of two atoms of oxygen"/>
    <property type="evidence" value="ECO:0007669"/>
    <property type="project" value="InterPro"/>
</dbReference>
<dbReference type="PANTHER" id="PTHR12918">
    <property type="entry name" value="CYSTEINE DIOXYGENASE"/>
    <property type="match status" value="1"/>
</dbReference>
<keyword evidence="3" id="KW-0223">Dioxygenase</keyword>
<evidence type="ECO:0008006" key="10">
    <source>
        <dbReference type="Google" id="ProtNLM"/>
    </source>
</evidence>
<dbReference type="AlphaFoldDB" id="A0A2K4MI23"/>
<proteinExistence type="inferred from homology"/>
<feature type="cross-link" description="3'-(S-cysteinyl)-tyrosine (Cys-Tyr)" evidence="6">
    <location>
        <begin position="97"/>
        <end position="159"/>
    </location>
</feature>
<dbReference type="EMBL" id="PPTF01000107">
    <property type="protein sequence ID" value="POA96731.1"/>
    <property type="molecule type" value="Genomic_DNA"/>
</dbReference>
<keyword evidence="4" id="KW-0560">Oxidoreductase</keyword>
<accession>A0A2K4MI23</accession>
<dbReference type="GO" id="GO:0008198">
    <property type="term" value="F:ferrous iron binding"/>
    <property type="evidence" value="ECO:0007669"/>
    <property type="project" value="TreeGrafter"/>
</dbReference>
<dbReference type="Pfam" id="PF05995">
    <property type="entry name" value="CDO_I"/>
    <property type="match status" value="1"/>
</dbReference>
<evidence type="ECO:0000256" key="7">
    <source>
        <dbReference type="PIRSR" id="PIRSR610300-51"/>
    </source>
</evidence>
<organism evidence="8 9">
    <name type="scientific">Chromobacterium sinusclupearum</name>
    <dbReference type="NCBI Taxonomy" id="2077146"/>
    <lineage>
        <taxon>Bacteria</taxon>
        <taxon>Pseudomonadati</taxon>
        <taxon>Pseudomonadota</taxon>
        <taxon>Betaproteobacteria</taxon>
        <taxon>Neisseriales</taxon>
        <taxon>Chromobacteriaceae</taxon>
        <taxon>Chromobacterium</taxon>
    </lineage>
</organism>
<evidence type="ECO:0000256" key="1">
    <source>
        <dbReference type="ARBA" id="ARBA00006622"/>
    </source>
</evidence>
<evidence type="ECO:0000256" key="2">
    <source>
        <dbReference type="ARBA" id="ARBA00022723"/>
    </source>
</evidence>
<keyword evidence="5 7" id="KW-0408">Iron</keyword>
<dbReference type="InterPro" id="IPR011051">
    <property type="entry name" value="RmlC_Cupin_sf"/>
</dbReference>
<dbReference type="SUPFAM" id="SSF51182">
    <property type="entry name" value="RmlC-like cupins"/>
    <property type="match status" value="1"/>
</dbReference>
<keyword evidence="6" id="KW-0883">Thioether bond</keyword>
<dbReference type="InterPro" id="IPR010300">
    <property type="entry name" value="CDO_1"/>
</dbReference>
<evidence type="ECO:0000256" key="6">
    <source>
        <dbReference type="PIRSR" id="PIRSR610300-50"/>
    </source>
</evidence>
<evidence type="ECO:0000256" key="5">
    <source>
        <dbReference type="ARBA" id="ARBA00023004"/>
    </source>
</evidence>
<feature type="binding site" evidence="7">
    <location>
        <position position="92"/>
    </location>
    <ligand>
        <name>Fe cation</name>
        <dbReference type="ChEBI" id="CHEBI:24875"/>
        <note>catalytic</note>
    </ligand>
</feature>
<evidence type="ECO:0000256" key="3">
    <source>
        <dbReference type="ARBA" id="ARBA00022964"/>
    </source>
</evidence>
<dbReference type="RefSeq" id="WP_103321981.1">
    <property type="nucleotide sequence ID" value="NZ_PPTF01000107.1"/>
</dbReference>
<keyword evidence="9" id="KW-1185">Reference proteome</keyword>
<sequence length="189" mass="21248">MQTRAFAPRSSLDTLAASLAASISQLAIADAPLNLEQMRRFYHSLSLSTADLAPFRQFDDPQYRRNRIYIDEHFELLLLCWRPGQRSQIHNHKGSLCGVKVLEGVATETVFVQNPSGQVCPRETREMAAGSLVINGDLDIHQVANLHPSGTDLVTLHLYSPPLKKMELFGLEPQQQRVFHAADCLEYHI</sequence>
<evidence type="ECO:0000313" key="9">
    <source>
        <dbReference type="Proteomes" id="UP000236416"/>
    </source>
</evidence>
<feature type="binding site" evidence="7">
    <location>
        <position position="141"/>
    </location>
    <ligand>
        <name>Fe cation</name>
        <dbReference type="ChEBI" id="CHEBI:24875"/>
        <note>catalytic</note>
    </ligand>
</feature>
<evidence type="ECO:0000256" key="4">
    <source>
        <dbReference type="ARBA" id="ARBA00023002"/>
    </source>
</evidence>
<dbReference type="InterPro" id="IPR014710">
    <property type="entry name" value="RmlC-like_jellyroll"/>
</dbReference>
<keyword evidence="2 7" id="KW-0479">Metal-binding</keyword>
<comment type="similarity">
    <text evidence="1">Belongs to the cysteine dioxygenase family.</text>
</comment>
<dbReference type="Proteomes" id="UP000236416">
    <property type="component" value="Unassembled WGS sequence"/>
</dbReference>
<feature type="binding site" evidence="7">
    <location>
        <position position="90"/>
    </location>
    <ligand>
        <name>Fe cation</name>
        <dbReference type="ChEBI" id="CHEBI:24875"/>
        <note>catalytic</note>
    </ligand>
</feature>
<name>A0A2K4MI23_9NEIS</name>
<comment type="caution">
    <text evidence="8">The sequence shown here is derived from an EMBL/GenBank/DDBJ whole genome shotgun (WGS) entry which is preliminary data.</text>
</comment>